<evidence type="ECO:0000313" key="2">
    <source>
        <dbReference type="EMBL" id="ELZ07517.1"/>
    </source>
</evidence>
<dbReference type="PATRIC" id="fig|1227491.4.peg.1165"/>
<sequence length="273" mass="29752">MTDREQGALSKEAVRERVWDDLEDSGVARFPFPPHGRIPNFENAAAAAARLADQPEWRAATTIKANPDAPQLPVRRQALRDGKTVYMAVPRLRDEKCFLKLDPDELEDYDAATTVSGSADHGQQVGPAAVDEIDLIVSGSVAVCIDPTPVSTDDDSGSVDGGRIGKGEGYSDLEFAILTELELVDEETPVATTVHERQLLAGDDAAAISFDEHDVPMDLIVTPERVRRPAGQEGENESENGTRAERPDGIDWSLLSAERREAMPVLDRLAEQR</sequence>
<comment type="caution">
    <text evidence="2">The sequence shown here is derived from an EMBL/GenBank/DDBJ whole genome shotgun (WGS) entry which is preliminary data.</text>
</comment>
<accession>M0BAP3</accession>
<dbReference type="SUPFAM" id="SSF100950">
    <property type="entry name" value="NagB/RpiA/CoA transferase-like"/>
    <property type="match status" value="1"/>
</dbReference>
<dbReference type="InterPro" id="IPR002698">
    <property type="entry name" value="FTHF_cligase"/>
</dbReference>
<dbReference type="EMBL" id="AOIP01000015">
    <property type="protein sequence ID" value="ELZ07517.1"/>
    <property type="molecule type" value="Genomic_DNA"/>
</dbReference>
<proteinExistence type="predicted"/>
<dbReference type="GO" id="GO:0016874">
    <property type="term" value="F:ligase activity"/>
    <property type="evidence" value="ECO:0007669"/>
    <property type="project" value="UniProtKB-KW"/>
</dbReference>
<feature type="region of interest" description="Disordered" evidence="1">
    <location>
        <begin position="224"/>
        <end position="255"/>
    </location>
</feature>
<organism evidence="2 3">
    <name type="scientific">Natrialba aegyptia DSM 13077</name>
    <dbReference type="NCBI Taxonomy" id="1227491"/>
    <lineage>
        <taxon>Archaea</taxon>
        <taxon>Methanobacteriati</taxon>
        <taxon>Methanobacteriota</taxon>
        <taxon>Stenosarchaea group</taxon>
        <taxon>Halobacteria</taxon>
        <taxon>Halobacteriales</taxon>
        <taxon>Natrialbaceae</taxon>
        <taxon>Natrialba</taxon>
    </lineage>
</organism>
<evidence type="ECO:0000313" key="3">
    <source>
        <dbReference type="Proteomes" id="UP000011591"/>
    </source>
</evidence>
<dbReference type="InterPro" id="IPR037171">
    <property type="entry name" value="NagB/RpiA_transferase-like"/>
</dbReference>
<dbReference type="Gene3D" id="3.40.50.10420">
    <property type="entry name" value="NagB/RpiA/CoA transferase-like"/>
    <property type="match status" value="1"/>
</dbReference>
<gene>
    <name evidence="2" type="ORF">C480_05656</name>
</gene>
<name>M0BAP3_9EURY</name>
<dbReference type="GO" id="GO:0005737">
    <property type="term" value="C:cytoplasm"/>
    <property type="evidence" value="ECO:0007669"/>
    <property type="project" value="TreeGrafter"/>
</dbReference>
<dbReference type="PANTHER" id="PTHR13017:SF0">
    <property type="entry name" value="METHENYLTETRAHYDROFOLATE SYNTHASE DOMAIN-CONTAINING PROTEIN"/>
    <property type="match status" value="1"/>
</dbReference>
<feature type="compositionally biased region" description="Basic and acidic residues" evidence="1">
    <location>
        <begin position="240"/>
        <end position="249"/>
    </location>
</feature>
<dbReference type="OrthoDB" id="18307at2157"/>
<dbReference type="Proteomes" id="UP000011591">
    <property type="component" value="Unassembled WGS sequence"/>
</dbReference>
<dbReference type="PANTHER" id="PTHR13017">
    <property type="entry name" value="5-FORMYLTETRAHYDROFOLATE CYCLO-LIGASE-RELATED"/>
    <property type="match status" value="1"/>
</dbReference>
<dbReference type="InterPro" id="IPR024185">
    <property type="entry name" value="FTHF_cligase-like_sf"/>
</dbReference>
<dbReference type="AlphaFoldDB" id="M0BAP3"/>
<reference evidence="2 3" key="1">
    <citation type="journal article" date="2014" name="PLoS Genet.">
        <title>Phylogenetically driven sequencing of extremely halophilic archaea reveals strategies for static and dynamic osmo-response.</title>
        <authorList>
            <person name="Becker E.A."/>
            <person name="Seitzer P.M."/>
            <person name="Tritt A."/>
            <person name="Larsen D."/>
            <person name="Krusor M."/>
            <person name="Yao A.I."/>
            <person name="Wu D."/>
            <person name="Madern D."/>
            <person name="Eisen J.A."/>
            <person name="Darling A.E."/>
            <person name="Facciotti M.T."/>
        </authorList>
    </citation>
    <scope>NUCLEOTIDE SEQUENCE [LARGE SCALE GENOMIC DNA]</scope>
    <source>
        <strain evidence="2 3">DSM 13077</strain>
    </source>
</reference>
<evidence type="ECO:0000256" key="1">
    <source>
        <dbReference type="SAM" id="MobiDB-lite"/>
    </source>
</evidence>
<protein>
    <submittedName>
        <fullName evidence="2">5-formyltetrahydrofolate cyclo-ligase</fullName>
    </submittedName>
</protein>
<keyword evidence="2" id="KW-0436">Ligase</keyword>
<keyword evidence="3" id="KW-1185">Reference proteome</keyword>
<dbReference type="Pfam" id="PF01812">
    <property type="entry name" value="5-FTHF_cyc-lig"/>
    <property type="match status" value="1"/>
</dbReference>
<dbReference type="RefSeq" id="WP_006664645.1">
    <property type="nucleotide sequence ID" value="NZ_AOIP01000015.1"/>
</dbReference>